<evidence type="ECO:0000313" key="4">
    <source>
        <dbReference type="Proteomes" id="UP000076842"/>
    </source>
</evidence>
<evidence type="ECO:0000259" key="2">
    <source>
        <dbReference type="Pfam" id="PF20263"/>
    </source>
</evidence>
<name>A0A165DD55_9BASI</name>
<dbReference type="Pfam" id="PF20263">
    <property type="entry name" value="LYRM2-like"/>
    <property type="match status" value="1"/>
</dbReference>
<sequence>MSSPLHVQLIRNRLIRIGAIPKPKPVPIEVSNYQRQQTLALYRATLKETKKIKHDNHLRDWLSKWIRSSYRKNTEVTSEKMLRTKLRRAKRELRYLHNLNEGSLPDLERALRYAYARVGPLRHELLQRILAQPSPPTQRLIKDNPRSAPPRYPPLLMHLLTSQGASEQPTDPRKISRPPTLPARADPTSEDAHLFGPLSKRREKNIRWRYFGGLIKAVYVPLGTVSGPYEIVGIAPDTITRLERLAQGTGDDGSRLDRSVRRAYRRILGKTPIIEYDAEETSPQDSDEEPPATMPNNNDQISPTTSGRYITQLSPLALGSTGRGTDKPLHRPPTMPSTAAAWVRQAIERDVEEERQIKWKRLQRKRLLQALFGSREEAKNLNEVLAPDIE</sequence>
<dbReference type="InParanoid" id="A0A165DD55"/>
<keyword evidence="4" id="KW-1185">Reference proteome</keyword>
<accession>A0A165DD55</accession>
<feature type="region of interest" description="Disordered" evidence="1">
    <location>
        <begin position="133"/>
        <end position="196"/>
    </location>
</feature>
<dbReference type="AlphaFoldDB" id="A0A165DD55"/>
<protein>
    <recommendedName>
        <fullName evidence="2">LYR motif-containing protein Cup1-like N-terminal domain-containing protein</fullName>
    </recommendedName>
</protein>
<feature type="region of interest" description="Disordered" evidence="1">
    <location>
        <begin position="276"/>
        <end position="337"/>
    </location>
</feature>
<organism evidence="3 4">
    <name type="scientific">Calocera cornea HHB12733</name>
    <dbReference type="NCBI Taxonomy" id="1353952"/>
    <lineage>
        <taxon>Eukaryota</taxon>
        <taxon>Fungi</taxon>
        <taxon>Dikarya</taxon>
        <taxon>Basidiomycota</taxon>
        <taxon>Agaricomycotina</taxon>
        <taxon>Dacrymycetes</taxon>
        <taxon>Dacrymycetales</taxon>
        <taxon>Dacrymycetaceae</taxon>
        <taxon>Calocera</taxon>
    </lineage>
</organism>
<evidence type="ECO:0000256" key="1">
    <source>
        <dbReference type="SAM" id="MobiDB-lite"/>
    </source>
</evidence>
<dbReference type="EMBL" id="KV424063">
    <property type="protein sequence ID" value="KZT52551.1"/>
    <property type="molecule type" value="Genomic_DNA"/>
</dbReference>
<dbReference type="Proteomes" id="UP000076842">
    <property type="component" value="Unassembled WGS sequence"/>
</dbReference>
<reference evidence="3 4" key="1">
    <citation type="journal article" date="2016" name="Mol. Biol. Evol.">
        <title>Comparative Genomics of Early-Diverging Mushroom-Forming Fungi Provides Insights into the Origins of Lignocellulose Decay Capabilities.</title>
        <authorList>
            <person name="Nagy L.G."/>
            <person name="Riley R."/>
            <person name="Tritt A."/>
            <person name="Adam C."/>
            <person name="Daum C."/>
            <person name="Floudas D."/>
            <person name="Sun H."/>
            <person name="Yadav J.S."/>
            <person name="Pangilinan J."/>
            <person name="Larsson K.H."/>
            <person name="Matsuura K."/>
            <person name="Barry K."/>
            <person name="Labutti K."/>
            <person name="Kuo R."/>
            <person name="Ohm R.A."/>
            <person name="Bhattacharya S.S."/>
            <person name="Shirouzu T."/>
            <person name="Yoshinaga Y."/>
            <person name="Martin F.M."/>
            <person name="Grigoriev I.V."/>
            <person name="Hibbett D.S."/>
        </authorList>
    </citation>
    <scope>NUCLEOTIDE SEQUENCE [LARGE SCALE GENOMIC DNA]</scope>
    <source>
        <strain evidence="3 4">HHB12733</strain>
    </source>
</reference>
<gene>
    <name evidence="3" type="ORF">CALCODRAFT_87392</name>
</gene>
<dbReference type="InterPro" id="IPR046896">
    <property type="entry name" value="Cup1-like_N"/>
</dbReference>
<feature type="compositionally biased region" description="Polar residues" evidence="1">
    <location>
        <begin position="294"/>
        <end position="314"/>
    </location>
</feature>
<dbReference type="OrthoDB" id="198652at2759"/>
<dbReference type="CDD" id="cd20273">
    <property type="entry name" value="Complex1_LYR_unchar"/>
    <property type="match status" value="1"/>
</dbReference>
<feature type="compositionally biased region" description="Acidic residues" evidence="1">
    <location>
        <begin position="276"/>
        <end position="290"/>
    </location>
</feature>
<feature type="domain" description="LYR motif-containing protein Cup1-like N-terminal" evidence="2">
    <location>
        <begin position="41"/>
        <end position="126"/>
    </location>
</feature>
<feature type="compositionally biased region" description="Polar residues" evidence="1">
    <location>
        <begin position="160"/>
        <end position="169"/>
    </location>
</feature>
<evidence type="ECO:0000313" key="3">
    <source>
        <dbReference type="EMBL" id="KZT52551.1"/>
    </source>
</evidence>
<proteinExistence type="predicted"/>